<accession>A0ABR3EPI5</accession>
<gene>
    <name evidence="3" type="ORF">V5O48_017235</name>
</gene>
<sequence length="257" mass="28860">MFLAGSSGRSVTNKNALVRQLVMTSPSEISTSNPHLWGDDSAWKSPPPGSGWGDNKAVASIPTSPDVMSEPFSEQPKLELAKIEAAEEIWQKKQNNIMSGTPWRPGWNSLPRESPRYARGDFSDLEWEWAGAENRDPSLDELPDEVWGPVQLHRCLPGARKQHCPPPTFTGAQLQERKDRVTKQLDSLESHALSLIQEREKVAARVVALEREIEDCRSKSNDLNDQVQVIDEAKKKVREILQDLTDLELIGLCFRQS</sequence>
<keyword evidence="1" id="KW-0175">Coiled coil</keyword>
<comment type="caution">
    <text evidence="3">The sequence shown here is derived from an EMBL/GenBank/DDBJ whole genome shotgun (WGS) entry which is preliminary data.</text>
</comment>
<keyword evidence="4" id="KW-1185">Reference proteome</keyword>
<proteinExistence type="predicted"/>
<feature type="region of interest" description="Disordered" evidence="2">
    <location>
        <begin position="28"/>
        <end position="75"/>
    </location>
</feature>
<dbReference type="EMBL" id="JBAHYK010002572">
    <property type="protein sequence ID" value="KAL0564805.1"/>
    <property type="molecule type" value="Genomic_DNA"/>
</dbReference>
<feature type="coiled-coil region" evidence="1">
    <location>
        <begin position="171"/>
        <end position="250"/>
    </location>
</feature>
<evidence type="ECO:0000256" key="2">
    <source>
        <dbReference type="SAM" id="MobiDB-lite"/>
    </source>
</evidence>
<dbReference type="Proteomes" id="UP001465976">
    <property type="component" value="Unassembled WGS sequence"/>
</dbReference>
<evidence type="ECO:0000313" key="3">
    <source>
        <dbReference type="EMBL" id="KAL0564805.1"/>
    </source>
</evidence>
<protein>
    <submittedName>
        <fullName evidence="3">Uncharacterized protein</fullName>
    </submittedName>
</protein>
<organism evidence="3 4">
    <name type="scientific">Marasmius crinis-equi</name>
    <dbReference type="NCBI Taxonomy" id="585013"/>
    <lineage>
        <taxon>Eukaryota</taxon>
        <taxon>Fungi</taxon>
        <taxon>Dikarya</taxon>
        <taxon>Basidiomycota</taxon>
        <taxon>Agaricomycotina</taxon>
        <taxon>Agaricomycetes</taxon>
        <taxon>Agaricomycetidae</taxon>
        <taxon>Agaricales</taxon>
        <taxon>Marasmiineae</taxon>
        <taxon>Marasmiaceae</taxon>
        <taxon>Marasmius</taxon>
    </lineage>
</organism>
<name>A0ABR3EPI5_9AGAR</name>
<evidence type="ECO:0000256" key="1">
    <source>
        <dbReference type="SAM" id="Coils"/>
    </source>
</evidence>
<evidence type="ECO:0000313" key="4">
    <source>
        <dbReference type="Proteomes" id="UP001465976"/>
    </source>
</evidence>
<reference evidence="3 4" key="1">
    <citation type="submission" date="2024-02" db="EMBL/GenBank/DDBJ databases">
        <title>A draft genome for the cacao thread blight pathogen Marasmius crinis-equi.</title>
        <authorList>
            <person name="Cohen S.P."/>
            <person name="Baruah I.K."/>
            <person name="Amoako-Attah I."/>
            <person name="Bukari Y."/>
            <person name="Meinhardt L.W."/>
            <person name="Bailey B.A."/>
        </authorList>
    </citation>
    <scope>NUCLEOTIDE SEQUENCE [LARGE SCALE GENOMIC DNA]</scope>
    <source>
        <strain evidence="3 4">GH-76</strain>
    </source>
</reference>